<gene>
    <name evidence="1" type="ORF">WA026_002075</name>
</gene>
<name>A0AAW1TYG2_9CUCU</name>
<evidence type="ECO:0000313" key="1">
    <source>
        <dbReference type="EMBL" id="KAK9873718.1"/>
    </source>
</evidence>
<organism evidence="1 2">
    <name type="scientific">Henosepilachna vigintioctopunctata</name>
    <dbReference type="NCBI Taxonomy" id="420089"/>
    <lineage>
        <taxon>Eukaryota</taxon>
        <taxon>Metazoa</taxon>
        <taxon>Ecdysozoa</taxon>
        <taxon>Arthropoda</taxon>
        <taxon>Hexapoda</taxon>
        <taxon>Insecta</taxon>
        <taxon>Pterygota</taxon>
        <taxon>Neoptera</taxon>
        <taxon>Endopterygota</taxon>
        <taxon>Coleoptera</taxon>
        <taxon>Polyphaga</taxon>
        <taxon>Cucujiformia</taxon>
        <taxon>Coccinelloidea</taxon>
        <taxon>Coccinellidae</taxon>
        <taxon>Epilachninae</taxon>
        <taxon>Epilachnini</taxon>
        <taxon>Henosepilachna</taxon>
    </lineage>
</organism>
<sequence length="123" mass="14077">MNVTSLNVRHRLGISIQNSVVYYDALPGLETVRSTIIINSTQDMFRNGKMKLSCVASMYSLYKEAREMEILEDTPQIAPIREHSTHNLNGVNSSSVNLIPDNFLRFSQFLIFSTHLWMRKLNG</sequence>
<dbReference type="Proteomes" id="UP001431783">
    <property type="component" value="Unassembled WGS sequence"/>
</dbReference>
<protein>
    <submittedName>
        <fullName evidence="1">Uncharacterized protein</fullName>
    </submittedName>
</protein>
<accession>A0AAW1TYG2</accession>
<reference evidence="1 2" key="1">
    <citation type="submission" date="2023-03" db="EMBL/GenBank/DDBJ databases">
        <title>Genome insight into feeding habits of ladybird beetles.</title>
        <authorList>
            <person name="Li H.-S."/>
            <person name="Huang Y.-H."/>
            <person name="Pang H."/>
        </authorList>
    </citation>
    <scope>NUCLEOTIDE SEQUENCE [LARGE SCALE GENOMIC DNA]</scope>
    <source>
        <strain evidence="1">SYSU_2023b</strain>
        <tissue evidence="1">Whole body</tissue>
    </source>
</reference>
<comment type="caution">
    <text evidence="1">The sequence shown here is derived from an EMBL/GenBank/DDBJ whole genome shotgun (WGS) entry which is preliminary data.</text>
</comment>
<dbReference type="EMBL" id="JARQZJ010000031">
    <property type="protein sequence ID" value="KAK9873718.1"/>
    <property type="molecule type" value="Genomic_DNA"/>
</dbReference>
<proteinExistence type="predicted"/>
<evidence type="ECO:0000313" key="2">
    <source>
        <dbReference type="Proteomes" id="UP001431783"/>
    </source>
</evidence>
<keyword evidence="2" id="KW-1185">Reference proteome</keyword>
<dbReference type="AlphaFoldDB" id="A0AAW1TYG2"/>